<reference evidence="4 5" key="1">
    <citation type="journal article" date="2011" name="Syst. Appl. Microbiol.">
        <title>Defluviimonas denitrificans gen. nov., sp. nov., and Pararhodobacter aggregans gen. nov., sp. nov., non-phototrophic Rhodobacteraceae from the biofilter of a marine aquaculture.</title>
        <authorList>
            <person name="Foesel B.U."/>
            <person name="Drake H.L."/>
            <person name="Schramm A."/>
        </authorList>
    </citation>
    <scope>NUCLEOTIDE SEQUENCE [LARGE SCALE GENOMIC DNA]</scope>
    <source>
        <strain evidence="4 5">D1-19</strain>
    </source>
</reference>
<dbReference type="PANTHER" id="PTHR43420">
    <property type="entry name" value="ACETYLTRANSFERASE"/>
    <property type="match status" value="1"/>
</dbReference>
<keyword evidence="1 4" id="KW-0808">Transferase</keyword>
<dbReference type="InterPro" id="IPR016181">
    <property type="entry name" value="Acyl_CoA_acyltransferase"/>
</dbReference>
<dbReference type="Proteomes" id="UP000244810">
    <property type="component" value="Unassembled WGS sequence"/>
</dbReference>
<dbReference type="Pfam" id="PF13508">
    <property type="entry name" value="Acetyltransf_7"/>
    <property type="match status" value="1"/>
</dbReference>
<comment type="caution">
    <text evidence="4">The sequence shown here is derived from an EMBL/GenBank/DDBJ whole genome shotgun (WGS) entry which is preliminary data.</text>
</comment>
<dbReference type="InterPro" id="IPR000182">
    <property type="entry name" value="GNAT_dom"/>
</dbReference>
<dbReference type="InterPro" id="IPR050680">
    <property type="entry name" value="YpeA/RimI_acetyltransf"/>
</dbReference>
<dbReference type="RefSeq" id="WP_107751546.1">
    <property type="nucleotide sequence ID" value="NZ_QBKF01000004.1"/>
</dbReference>
<proteinExistence type="predicted"/>
<organism evidence="4 5">
    <name type="scientific">Pararhodobacter aggregans</name>
    <dbReference type="NCBI Taxonomy" id="404875"/>
    <lineage>
        <taxon>Bacteria</taxon>
        <taxon>Pseudomonadati</taxon>
        <taxon>Pseudomonadota</taxon>
        <taxon>Alphaproteobacteria</taxon>
        <taxon>Rhodobacterales</taxon>
        <taxon>Paracoccaceae</taxon>
        <taxon>Pararhodobacter</taxon>
    </lineage>
</organism>
<dbReference type="SUPFAM" id="SSF55729">
    <property type="entry name" value="Acyl-CoA N-acyltransferases (Nat)"/>
    <property type="match status" value="1"/>
</dbReference>
<gene>
    <name evidence="4" type="ORF">DDE23_08555</name>
</gene>
<name>A0A2T7UTS9_9RHOB</name>
<dbReference type="PROSITE" id="PS51186">
    <property type="entry name" value="GNAT"/>
    <property type="match status" value="1"/>
</dbReference>
<evidence type="ECO:0000313" key="5">
    <source>
        <dbReference type="Proteomes" id="UP000244810"/>
    </source>
</evidence>
<evidence type="ECO:0000256" key="1">
    <source>
        <dbReference type="ARBA" id="ARBA00022679"/>
    </source>
</evidence>
<dbReference type="CDD" id="cd04301">
    <property type="entry name" value="NAT_SF"/>
    <property type="match status" value="1"/>
</dbReference>
<dbReference type="OrthoDB" id="9797178at2"/>
<sequence>MKIRDEIPADATLLDRMITESFLTARVASGGEAGIVRRLREDGALWLSLVAEDAGAILGHIAVSPSSVGGQAGWALIGPLAVAPGHQGQGIGSALMHAALERLRGRAPGVVLVGDPGYYRRFGFRPFDGLHLPGIPPEVTLALPFGPDTVPKGALVCHPAFDG</sequence>
<keyword evidence="5" id="KW-1185">Reference proteome</keyword>
<dbReference type="AlphaFoldDB" id="A0A2T7UTS9"/>
<evidence type="ECO:0000313" key="4">
    <source>
        <dbReference type="EMBL" id="PVE48173.1"/>
    </source>
</evidence>
<dbReference type="Gene3D" id="3.40.630.30">
    <property type="match status" value="1"/>
</dbReference>
<feature type="domain" description="N-acetyltransferase" evidence="3">
    <location>
        <begin position="1"/>
        <end position="146"/>
    </location>
</feature>
<dbReference type="EMBL" id="QDDR01000003">
    <property type="protein sequence ID" value="PVE48173.1"/>
    <property type="molecule type" value="Genomic_DNA"/>
</dbReference>
<keyword evidence="2" id="KW-0012">Acyltransferase</keyword>
<dbReference type="GO" id="GO:0016747">
    <property type="term" value="F:acyltransferase activity, transferring groups other than amino-acyl groups"/>
    <property type="evidence" value="ECO:0007669"/>
    <property type="project" value="InterPro"/>
</dbReference>
<accession>A0A2T7UTS9</accession>
<evidence type="ECO:0000259" key="3">
    <source>
        <dbReference type="PROSITE" id="PS51186"/>
    </source>
</evidence>
<protein>
    <submittedName>
        <fullName evidence="4">GNAT family N-acetyltransferase</fullName>
    </submittedName>
</protein>
<evidence type="ECO:0000256" key="2">
    <source>
        <dbReference type="ARBA" id="ARBA00023315"/>
    </source>
</evidence>